<feature type="domain" description="UBA" evidence="11">
    <location>
        <begin position="686"/>
        <end position="728"/>
    </location>
</feature>
<evidence type="ECO:0000313" key="13">
    <source>
        <dbReference type="Proteomes" id="UP000186817"/>
    </source>
</evidence>
<evidence type="ECO:0000256" key="5">
    <source>
        <dbReference type="ARBA" id="ARBA00022692"/>
    </source>
</evidence>
<comment type="caution">
    <text evidence="12">The sequence shown here is derived from an EMBL/GenBank/DDBJ whole genome shotgun (WGS) entry which is preliminary data.</text>
</comment>
<accession>A0A1Q9CIB3</accession>
<feature type="region of interest" description="Disordered" evidence="9">
    <location>
        <begin position="1334"/>
        <end position="1364"/>
    </location>
</feature>
<feature type="transmembrane region" description="Helical" evidence="10">
    <location>
        <begin position="70"/>
        <end position="92"/>
    </location>
</feature>
<evidence type="ECO:0000256" key="6">
    <source>
        <dbReference type="ARBA" id="ARBA00022737"/>
    </source>
</evidence>
<feature type="transmembrane region" description="Helical" evidence="10">
    <location>
        <begin position="48"/>
        <end position="64"/>
    </location>
</feature>
<keyword evidence="5 10" id="KW-0812">Transmembrane</keyword>
<keyword evidence="8 10" id="KW-0472">Membrane</keyword>
<keyword evidence="6" id="KW-0677">Repeat</keyword>
<dbReference type="InterPro" id="IPR047664">
    <property type="entry name" value="SWEET"/>
</dbReference>
<keyword evidence="13" id="KW-1185">Reference proteome</keyword>
<reference evidence="12 13" key="1">
    <citation type="submission" date="2016-02" db="EMBL/GenBank/DDBJ databases">
        <title>Genome analysis of coral dinoflagellate symbionts highlights evolutionary adaptations to a symbiotic lifestyle.</title>
        <authorList>
            <person name="Aranda M."/>
            <person name="Li Y."/>
            <person name="Liew Y.J."/>
            <person name="Baumgarten S."/>
            <person name="Simakov O."/>
            <person name="Wilson M."/>
            <person name="Piel J."/>
            <person name="Ashoor H."/>
            <person name="Bougouffa S."/>
            <person name="Bajic V.B."/>
            <person name="Ryu T."/>
            <person name="Ravasi T."/>
            <person name="Bayer T."/>
            <person name="Micklem G."/>
            <person name="Kim H."/>
            <person name="Bhak J."/>
            <person name="Lajeunesse T.C."/>
            <person name="Voolstra C.R."/>
        </authorList>
    </citation>
    <scope>NUCLEOTIDE SEQUENCE [LARGE SCALE GENOMIC DNA]</scope>
    <source>
        <strain evidence="12 13">CCMP2467</strain>
    </source>
</reference>
<evidence type="ECO:0000256" key="10">
    <source>
        <dbReference type="SAM" id="Phobius"/>
    </source>
</evidence>
<feature type="compositionally biased region" description="Basic and acidic residues" evidence="9">
    <location>
        <begin position="1334"/>
        <end position="1350"/>
    </location>
</feature>
<evidence type="ECO:0000256" key="4">
    <source>
        <dbReference type="ARBA" id="ARBA00022597"/>
    </source>
</evidence>
<evidence type="ECO:0000256" key="8">
    <source>
        <dbReference type="ARBA" id="ARBA00023136"/>
    </source>
</evidence>
<gene>
    <name evidence="12" type="primary">SWEET14</name>
    <name evidence="12" type="ORF">AK812_SmicGene36669</name>
</gene>
<comment type="subcellular location">
    <subcellularLocation>
        <location evidence="1">Endomembrane system</location>
        <topology evidence="1">Multi-pass membrane protein</topology>
    </subcellularLocation>
</comment>
<evidence type="ECO:0000259" key="11">
    <source>
        <dbReference type="PROSITE" id="PS50030"/>
    </source>
</evidence>
<dbReference type="Gene3D" id="1.10.8.10">
    <property type="entry name" value="DNA helicase RuvA subunit, C-terminal domain"/>
    <property type="match status" value="1"/>
</dbReference>
<dbReference type="PROSITE" id="PS50030">
    <property type="entry name" value="UBA"/>
    <property type="match status" value="1"/>
</dbReference>
<dbReference type="Gene3D" id="1.20.1280.290">
    <property type="match status" value="1"/>
</dbReference>
<evidence type="ECO:0000256" key="7">
    <source>
        <dbReference type="ARBA" id="ARBA00022989"/>
    </source>
</evidence>
<keyword evidence="4 12" id="KW-0762">Sugar transport</keyword>
<sequence>MSAQELALIHGTGCVGALVSTCIALAPLREMLRAKAVGSLNGFDTRQLPLLFVNFYIWAVYAVQVGDVWVFLASSPAAAVCLYNITSAITLLSHLRIDHPLLQEEGAVSQLCQPVDAGFLRAWHEASKEQRSCMLRRLERQTVGGFLAISFISCFLGKWELAGLEVVSDIFPVSLREEVLGCVGSMAAFVAYSRPVMRLYTYCCRRDASPILLSLVFMVLISNTLWTVYGISTNNPWVYVPNGSGALVSIMQIFVRLVFPGRRSRRDQRDALEKPAMSKDLEASATSVHPDDGSLRLSSRQNLHEDYLLWQQDYFRWRSMAATVSSASSTASGGDEDADLGLGLAENGVCVPAMPPPKLADAVAASQGAENQTGVVERITWLECFTDKERTSEFCEATDPAGNLESNSSTGHKEYQNRLRAIALRKEGFEKAEIAEAIGRPTKFVQTWWRKEPKEVPKPAGVHDYLRTDFWRDIEIVRGFGKGQRIYEDALTSMEWVQPMADGREFKNGGGYRLKYDKEGRMRPQGNQNAKDGVIPGKLPELDKLMQRVMVEQGIDDRVLKRPGLQWYPDGHADAIVHRHEAWTALMSFGSPRILTIDGHPVLLRDGDLIVFGTQRHGVPKMCHEGSTFGDYGGRMSVVMFFMPTGQQATGAAPWKAIHDSGPSRKATAMLRDADLGHDAQVAGLLSGERASEMQQLMDIGFDAPQAAAALNAAGFDVAAAVEMLLNRSVPLLADSCEACIDRSGQIAALLCRLEVRVRVRGEGEMLSDMLYVGKIPSGIEGEKVACQPNGAIISALASPITFGDQAVAIVGEMARRARAAFAKHKRVLKARTSIRPRLIAYDTLVRNAALYAAESWPAHAQVLRGANAVQLLHLREMLHLRRGAAESWQEWHVRTLRMARVHLHREQKERWSTHILIRIWKLWGHLARGGEQVAAMLEWKNLRFWRAQQQLPSRPERTQKPNSFTREDEGARTDLDRPVLSRAPPLKKSEKDEEIQASKWVLLQDSSAEAAAAAETTGWEETAILEQLEELQKEEDVGNANLAAQFAHYEEMIDAEDAENWDGRGDLMVREWRRLHLHIEQQDPSTCYALGCGSMTERSFFELLSLHSIRVLYDFRSDGEQGPSHFKPSHLEGACKRHSVHYRFAPLGREGAYGILKHLKEDEGRNMLAELVWWARRKRTAFLGKEADWRQDHRAAVASRLAVAGHGVKHVSADGALEDHPHDFEMPDFIAGEEVRLRRLEKQRLAGDLARPTKSATSRSTEVVAQRLTQPQKVIDAAAELRKANTQAELCRIQRRLADVERRSASSDAKAGLGPKLLHVNKWVKAQAEEQRENLAAGKTKDGKDKDKLAPGGPAPSYSWTGSGGTCGGNPDFLAAASSSDVPSASDCDLSLSHDGGGSSLRGSVSQALPDRMDGGLAIEALAEVQESLCEAPEIEPLQEPLLNCRRWAKRPGNGAA</sequence>
<dbReference type="EMBL" id="LSRX01001175">
    <property type="protein sequence ID" value="OLP82672.1"/>
    <property type="molecule type" value="Genomic_DNA"/>
</dbReference>
<feature type="region of interest" description="Disordered" evidence="9">
    <location>
        <begin position="1386"/>
        <end position="1407"/>
    </location>
</feature>
<feature type="compositionally biased region" description="Basic and acidic residues" evidence="9">
    <location>
        <begin position="955"/>
        <end position="980"/>
    </location>
</feature>
<dbReference type="InterPro" id="IPR009060">
    <property type="entry name" value="UBA-like_sf"/>
</dbReference>
<keyword evidence="7 10" id="KW-1133">Transmembrane helix</keyword>
<name>A0A1Q9CIB3_SYMMI</name>
<feature type="transmembrane region" description="Helical" evidence="10">
    <location>
        <begin position="209"/>
        <end position="231"/>
    </location>
</feature>
<proteinExistence type="inferred from homology"/>
<dbReference type="PANTHER" id="PTHR10791:SF224">
    <property type="entry name" value="SUGAR TRANSPORTER SWEET"/>
    <property type="match status" value="1"/>
</dbReference>
<evidence type="ECO:0000256" key="2">
    <source>
        <dbReference type="ARBA" id="ARBA00007809"/>
    </source>
</evidence>
<dbReference type="GO" id="GO:0016020">
    <property type="term" value="C:membrane"/>
    <property type="evidence" value="ECO:0007669"/>
    <property type="project" value="InterPro"/>
</dbReference>
<feature type="compositionally biased region" description="Low complexity" evidence="9">
    <location>
        <begin position="1386"/>
        <end position="1395"/>
    </location>
</feature>
<dbReference type="PANTHER" id="PTHR10791">
    <property type="entry name" value="RAG1-ACTIVATING PROTEIN 1"/>
    <property type="match status" value="1"/>
</dbReference>
<organism evidence="12 13">
    <name type="scientific">Symbiodinium microadriaticum</name>
    <name type="common">Dinoflagellate</name>
    <name type="synonym">Zooxanthella microadriatica</name>
    <dbReference type="NCBI Taxonomy" id="2951"/>
    <lineage>
        <taxon>Eukaryota</taxon>
        <taxon>Sar</taxon>
        <taxon>Alveolata</taxon>
        <taxon>Dinophyceae</taxon>
        <taxon>Suessiales</taxon>
        <taxon>Symbiodiniaceae</taxon>
        <taxon>Symbiodinium</taxon>
    </lineage>
</organism>
<evidence type="ECO:0000256" key="1">
    <source>
        <dbReference type="ARBA" id="ARBA00004127"/>
    </source>
</evidence>
<evidence type="ECO:0000313" key="12">
    <source>
        <dbReference type="EMBL" id="OLP82672.1"/>
    </source>
</evidence>
<dbReference type="Proteomes" id="UP000186817">
    <property type="component" value="Unassembled WGS sequence"/>
</dbReference>
<dbReference type="OrthoDB" id="420344at2759"/>
<comment type="similarity">
    <text evidence="2">Belongs to the SWEET sugar transporter family.</text>
</comment>
<protein>
    <submittedName>
        <fullName evidence="12">Bidirectional sugar transporter SWEET14</fullName>
    </submittedName>
</protein>
<evidence type="ECO:0000256" key="3">
    <source>
        <dbReference type="ARBA" id="ARBA00022448"/>
    </source>
</evidence>
<feature type="region of interest" description="Disordered" evidence="9">
    <location>
        <begin position="266"/>
        <end position="295"/>
    </location>
</feature>
<feature type="transmembrane region" description="Helical" evidence="10">
    <location>
        <begin position="237"/>
        <end position="259"/>
    </location>
</feature>
<dbReference type="SMART" id="SM00165">
    <property type="entry name" value="UBA"/>
    <property type="match status" value="1"/>
</dbReference>
<dbReference type="InterPro" id="IPR004316">
    <property type="entry name" value="SWEET_rpt"/>
</dbReference>
<keyword evidence="3" id="KW-0813">Transport</keyword>
<dbReference type="GO" id="GO:0012505">
    <property type="term" value="C:endomembrane system"/>
    <property type="evidence" value="ECO:0007669"/>
    <property type="project" value="UniProtKB-SubCell"/>
</dbReference>
<evidence type="ECO:0000256" key="9">
    <source>
        <dbReference type="SAM" id="MobiDB-lite"/>
    </source>
</evidence>
<feature type="transmembrane region" description="Helical" evidence="10">
    <location>
        <begin position="6"/>
        <end position="28"/>
    </location>
</feature>
<feature type="compositionally biased region" description="Basic and acidic residues" evidence="9">
    <location>
        <begin position="267"/>
        <end position="282"/>
    </location>
</feature>
<feature type="transmembrane region" description="Helical" evidence="10">
    <location>
        <begin position="141"/>
        <end position="159"/>
    </location>
</feature>
<feature type="region of interest" description="Disordered" evidence="9">
    <location>
        <begin position="951"/>
        <end position="993"/>
    </location>
</feature>
<dbReference type="SUPFAM" id="SSF46934">
    <property type="entry name" value="UBA-like"/>
    <property type="match status" value="1"/>
</dbReference>
<dbReference type="InterPro" id="IPR015940">
    <property type="entry name" value="UBA"/>
</dbReference>
<dbReference type="GO" id="GO:0051119">
    <property type="term" value="F:sugar transmembrane transporter activity"/>
    <property type="evidence" value="ECO:0007669"/>
    <property type="project" value="InterPro"/>
</dbReference>
<dbReference type="Pfam" id="PF03083">
    <property type="entry name" value="MtN3_slv"/>
    <property type="match status" value="1"/>
</dbReference>